<organism evidence="1 2">
    <name type="scientific">Mycena venus</name>
    <dbReference type="NCBI Taxonomy" id="2733690"/>
    <lineage>
        <taxon>Eukaryota</taxon>
        <taxon>Fungi</taxon>
        <taxon>Dikarya</taxon>
        <taxon>Basidiomycota</taxon>
        <taxon>Agaricomycotina</taxon>
        <taxon>Agaricomycetes</taxon>
        <taxon>Agaricomycetidae</taxon>
        <taxon>Agaricales</taxon>
        <taxon>Marasmiineae</taxon>
        <taxon>Mycenaceae</taxon>
        <taxon>Mycena</taxon>
    </lineage>
</organism>
<name>A0A8H6YLA9_9AGAR</name>
<evidence type="ECO:0000313" key="2">
    <source>
        <dbReference type="Proteomes" id="UP000620124"/>
    </source>
</evidence>
<sequence>MPKADTTKGTSHMGLHLIPLIERAATENLTEIEQNKIQKWIKNRNPDKLNVERLEAIYQKIVNNIRLTQADVAFFTSGAPCTRSSSRPLPISPSTPKTDTHLLSMISAIDDDAGQTEPFLGSLGSFAGTTGDLFTVVPKAIMFIDSEQKRTPQYSGIPFKPFGTLSGLIFCKPQRAFTIALAVWPANPVGRSVAEWANDPMHCNVMVLIHAPKIPGQRGPGKVLLICEPNITEVEERERKADKILSSRMVEFIKAIHSRFTEVWVNHERRERNETGICLRLALEWMVEMVAAGKDGLNIERNDEHKITGIKGFRRIEM</sequence>
<proteinExistence type="predicted"/>
<dbReference type="Proteomes" id="UP000620124">
    <property type="component" value="Unassembled WGS sequence"/>
</dbReference>
<reference evidence="1" key="1">
    <citation type="submission" date="2020-05" db="EMBL/GenBank/DDBJ databases">
        <title>Mycena genomes resolve the evolution of fungal bioluminescence.</title>
        <authorList>
            <person name="Tsai I.J."/>
        </authorList>
    </citation>
    <scope>NUCLEOTIDE SEQUENCE</scope>
    <source>
        <strain evidence="1">CCC161011</strain>
    </source>
</reference>
<accession>A0A8H6YLA9</accession>
<evidence type="ECO:0000313" key="1">
    <source>
        <dbReference type="EMBL" id="KAF7363210.1"/>
    </source>
</evidence>
<comment type="caution">
    <text evidence="1">The sequence shown here is derived from an EMBL/GenBank/DDBJ whole genome shotgun (WGS) entry which is preliminary data.</text>
</comment>
<dbReference type="OrthoDB" id="3066261at2759"/>
<protein>
    <submittedName>
        <fullName evidence="1">Uncharacterized protein</fullName>
    </submittedName>
</protein>
<gene>
    <name evidence="1" type="ORF">MVEN_00673800</name>
</gene>
<keyword evidence="2" id="KW-1185">Reference proteome</keyword>
<dbReference type="EMBL" id="JACAZI010000004">
    <property type="protein sequence ID" value="KAF7363210.1"/>
    <property type="molecule type" value="Genomic_DNA"/>
</dbReference>
<dbReference type="AlphaFoldDB" id="A0A8H6YLA9"/>